<dbReference type="CDD" id="cd02440">
    <property type="entry name" value="AdoMet_MTases"/>
    <property type="match status" value="1"/>
</dbReference>
<evidence type="ECO:0000259" key="1">
    <source>
        <dbReference type="Pfam" id="PF13847"/>
    </source>
</evidence>
<dbReference type="RefSeq" id="WP_074641715.1">
    <property type="nucleotide sequence ID" value="NZ_FOFU01000002.1"/>
</dbReference>
<evidence type="ECO:0000313" key="3">
    <source>
        <dbReference type="Proteomes" id="UP000182360"/>
    </source>
</evidence>
<dbReference type="Gene3D" id="1.10.150.350">
    <property type="match status" value="1"/>
</dbReference>
<accession>A0A1H9D9N7</accession>
<gene>
    <name evidence="2" type="ORF">SAMN04487977_102493</name>
</gene>
<keyword evidence="2" id="KW-0489">Methyltransferase</keyword>
<dbReference type="InterPro" id="IPR025714">
    <property type="entry name" value="Methyltranfer_dom"/>
</dbReference>
<dbReference type="Proteomes" id="UP000182360">
    <property type="component" value="Unassembled WGS sequence"/>
</dbReference>
<dbReference type="Pfam" id="PF13847">
    <property type="entry name" value="Methyltransf_31"/>
    <property type="match status" value="1"/>
</dbReference>
<dbReference type="GO" id="GO:0008168">
    <property type="term" value="F:methyltransferase activity"/>
    <property type="evidence" value="ECO:0007669"/>
    <property type="project" value="UniProtKB-KW"/>
</dbReference>
<keyword evidence="2" id="KW-0808">Transferase</keyword>
<evidence type="ECO:0000313" key="2">
    <source>
        <dbReference type="EMBL" id="SEQ10174.1"/>
    </source>
</evidence>
<dbReference type="InterPro" id="IPR029063">
    <property type="entry name" value="SAM-dependent_MTases_sf"/>
</dbReference>
<organism evidence="2 3">
    <name type="scientific">Treponema bryantii</name>
    <dbReference type="NCBI Taxonomy" id="163"/>
    <lineage>
        <taxon>Bacteria</taxon>
        <taxon>Pseudomonadati</taxon>
        <taxon>Spirochaetota</taxon>
        <taxon>Spirochaetia</taxon>
        <taxon>Spirochaetales</taxon>
        <taxon>Treponemataceae</taxon>
        <taxon>Treponema</taxon>
    </lineage>
</organism>
<dbReference type="Gene3D" id="3.40.50.150">
    <property type="entry name" value="Vaccinia Virus protein VP39"/>
    <property type="match status" value="1"/>
</dbReference>
<reference evidence="2 3" key="1">
    <citation type="submission" date="2016-10" db="EMBL/GenBank/DDBJ databases">
        <authorList>
            <person name="de Groot N.N."/>
        </authorList>
    </citation>
    <scope>NUCLEOTIDE SEQUENCE [LARGE SCALE GENOMIC DNA]</scope>
    <source>
        <strain evidence="2 3">B25</strain>
    </source>
</reference>
<proteinExistence type="predicted"/>
<dbReference type="GO" id="GO:0032259">
    <property type="term" value="P:methylation"/>
    <property type="evidence" value="ECO:0007669"/>
    <property type="project" value="UniProtKB-KW"/>
</dbReference>
<keyword evidence="3" id="KW-1185">Reference proteome</keyword>
<feature type="domain" description="Methyltransferase" evidence="1">
    <location>
        <begin position="35"/>
        <end position="146"/>
    </location>
</feature>
<dbReference type="AlphaFoldDB" id="A0A1H9D9N7"/>
<dbReference type="OrthoDB" id="9810247at2"/>
<dbReference type="STRING" id="163.SAMN04487775_102382"/>
<protein>
    <submittedName>
        <fullName evidence="2">Methyltransferase domain-containing protein</fullName>
    </submittedName>
</protein>
<dbReference type="SUPFAM" id="SSF53335">
    <property type="entry name" value="S-adenosyl-L-methionine-dependent methyltransferases"/>
    <property type="match status" value="1"/>
</dbReference>
<dbReference type="PANTHER" id="PTHR43861">
    <property type="entry name" value="TRANS-ACONITATE 2-METHYLTRANSFERASE-RELATED"/>
    <property type="match status" value="1"/>
</dbReference>
<dbReference type="EMBL" id="FOFU01000002">
    <property type="protein sequence ID" value="SEQ10174.1"/>
    <property type="molecule type" value="Genomic_DNA"/>
</dbReference>
<name>A0A1H9D9N7_9SPIR</name>
<sequence length="295" mass="33887">MENWDDKFDYLKLTRSLYLNIDYLQFLIEKVWKITKKVDVIDFGCGYGYLGLVLMSLLPNGSSYTGVDISEELINKGKEIFKELPFNHKFILSSANNVPEKDDTFDIAICNSVLMHIPEPDAVLAEMKRITKNDGMIIACESNWNAVNALLYIDGIKKSKITDLGFLQILFERIHEKTKTDGNIGMKMPVIMARNNIKNIQARISDSVRIILADEKNEDQDSIYTSLQSDGFGEELSDEQKSKKINWFMELGFSEEEATKYLEKEIKLNEIFRNRDELNLVYAAAMTFCFGYVSK</sequence>